<comment type="caution">
    <text evidence="7">The sequence shown here is derived from an EMBL/GenBank/DDBJ whole genome shotgun (WGS) entry which is preliminary data.</text>
</comment>
<dbReference type="GO" id="GO:0005737">
    <property type="term" value="C:cytoplasm"/>
    <property type="evidence" value="ECO:0007669"/>
    <property type="project" value="UniProtKB-SubCell"/>
</dbReference>
<dbReference type="HAMAP" id="MF_00040">
    <property type="entry name" value="RRF"/>
    <property type="match status" value="1"/>
</dbReference>
<dbReference type="Gene3D" id="1.10.132.20">
    <property type="entry name" value="Ribosome-recycling factor"/>
    <property type="match status" value="1"/>
</dbReference>
<dbReference type="GO" id="GO:0006415">
    <property type="term" value="P:translational termination"/>
    <property type="evidence" value="ECO:0007669"/>
    <property type="project" value="UniProtKB-UniRule"/>
</dbReference>
<dbReference type="FunFam" id="3.30.1360.40:FF:000001">
    <property type="entry name" value="Ribosome-recycling factor"/>
    <property type="match status" value="1"/>
</dbReference>
<dbReference type="GO" id="GO:0043023">
    <property type="term" value="F:ribosomal large subunit binding"/>
    <property type="evidence" value="ECO:0007669"/>
    <property type="project" value="TreeGrafter"/>
</dbReference>
<feature type="domain" description="Ribosome recycling factor" evidence="6">
    <location>
        <begin position="21"/>
        <end position="182"/>
    </location>
</feature>
<organism evidence="7 8">
    <name type="scientific">Candidatus Coatesbacteria bacterium RBG_13_66_14</name>
    <dbReference type="NCBI Taxonomy" id="1817816"/>
    <lineage>
        <taxon>Bacteria</taxon>
        <taxon>Candidatus Coatesiibacteriota</taxon>
    </lineage>
</organism>
<evidence type="ECO:0000256" key="1">
    <source>
        <dbReference type="ARBA" id="ARBA00004496"/>
    </source>
</evidence>
<dbReference type="InterPro" id="IPR002661">
    <property type="entry name" value="Ribosome_recyc_fac"/>
</dbReference>
<evidence type="ECO:0000256" key="2">
    <source>
        <dbReference type="ARBA" id="ARBA00005912"/>
    </source>
</evidence>
<dbReference type="SUPFAM" id="SSF55194">
    <property type="entry name" value="Ribosome recycling factor, RRF"/>
    <property type="match status" value="1"/>
</dbReference>
<reference evidence="7 8" key="1">
    <citation type="journal article" date="2016" name="Nat. Commun.">
        <title>Thousands of microbial genomes shed light on interconnected biogeochemical processes in an aquifer system.</title>
        <authorList>
            <person name="Anantharaman K."/>
            <person name="Brown C.T."/>
            <person name="Hug L.A."/>
            <person name="Sharon I."/>
            <person name="Castelle C.J."/>
            <person name="Probst A.J."/>
            <person name="Thomas B.C."/>
            <person name="Singh A."/>
            <person name="Wilkins M.J."/>
            <person name="Karaoz U."/>
            <person name="Brodie E.L."/>
            <person name="Williams K.H."/>
            <person name="Hubbard S.S."/>
            <person name="Banfield J.F."/>
        </authorList>
    </citation>
    <scope>NUCLEOTIDE SEQUENCE [LARGE SCALE GENOMIC DNA]</scope>
</reference>
<dbReference type="EMBL" id="MFAF01000031">
    <property type="protein sequence ID" value="OGD78573.1"/>
    <property type="molecule type" value="Genomic_DNA"/>
</dbReference>
<evidence type="ECO:0000259" key="6">
    <source>
        <dbReference type="Pfam" id="PF01765"/>
    </source>
</evidence>
<evidence type="ECO:0000256" key="5">
    <source>
        <dbReference type="HAMAP-Rule" id="MF_00040"/>
    </source>
</evidence>
<dbReference type="InterPro" id="IPR036191">
    <property type="entry name" value="RRF_sf"/>
</dbReference>
<comment type="function">
    <text evidence="5">Responsible for the release of ribosomes from messenger RNA at the termination of protein biosynthesis. May increase the efficiency of translation by recycling ribosomes from one round of translation to another.</text>
</comment>
<gene>
    <name evidence="5" type="primary">frr</name>
    <name evidence="7" type="ORF">A2Y64_02845</name>
</gene>
<accession>A0A1F5FG78</accession>
<dbReference type="PANTHER" id="PTHR20982:SF3">
    <property type="entry name" value="MITOCHONDRIAL RIBOSOME RECYCLING FACTOR PSEUDO 1"/>
    <property type="match status" value="1"/>
</dbReference>
<dbReference type="AlphaFoldDB" id="A0A1F5FG78"/>
<sequence length="185" mass="20698">MVEPRLKETQENMVKAVEATRRDLRAIRTGRANPAILDSIRVDYYGSQTPLNQMATIGVPEPRMVVIQPWDRTAVEAIVKAIQSSDLGITPSSDGVVIRLPFPPLTEDRRKELVKVAHRLAEEGKVSIRNVRRDANEALKSAAKKSDISEDERDRLEDVVQKMTDEQSAKIDTLLAEKIADISEV</sequence>
<evidence type="ECO:0000313" key="7">
    <source>
        <dbReference type="EMBL" id="OGD78573.1"/>
    </source>
</evidence>
<keyword evidence="4 5" id="KW-0648">Protein biosynthesis</keyword>
<comment type="similarity">
    <text evidence="2 5">Belongs to the RRF family.</text>
</comment>
<comment type="subcellular location">
    <subcellularLocation>
        <location evidence="1 5">Cytoplasm</location>
    </subcellularLocation>
</comment>
<dbReference type="Proteomes" id="UP000177187">
    <property type="component" value="Unassembled WGS sequence"/>
</dbReference>
<protein>
    <recommendedName>
        <fullName evidence="5">Ribosome-recycling factor</fullName>
        <shortName evidence="5">RRF</shortName>
    </recommendedName>
    <alternativeName>
        <fullName evidence="5">Ribosome-releasing factor</fullName>
    </alternativeName>
</protein>
<dbReference type="PANTHER" id="PTHR20982">
    <property type="entry name" value="RIBOSOME RECYCLING FACTOR"/>
    <property type="match status" value="1"/>
</dbReference>
<evidence type="ECO:0000256" key="4">
    <source>
        <dbReference type="ARBA" id="ARBA00022917"/>
    </source>
</evidence>
<dbReference type="Gene3D" id="3.30.1360.40">
    <property type="match status" value="1"/>
</dbReference>
<dbReference type="STRING" id="1817816.A2Y64_02845"/>
<evidence type="ECO:0000256" key="3">
    <source>
        <dbReference type="ARBA" id="ARBA00022490"/>
    </source>
</evidence>
<proteinExistence type="inferred from homology"/>
<evidence type="ECO:0000313" key="8">
    <source>
        <dbReference type="Proteomes" id="UP000177187"/>
    </source>
</evidence>
<dbReference type="FunFam" id="1.10.132.20:FF:000001">
    <property type="entry name" value="Ribosome-recycling factor"/>
    <property type="match status" value="1"/>
</dbReference>
<keyword evidence="3 5" id="KW-0963">Cytoplasm</keyword>
<dbReference type="InterPro" id="IPR023584">
    <property type="entry name" value="Ribosome_recyc_fac_dom"/>
</dbReference>
<name>A0A1F5FG78_9BACT</name>
<dbReference type="NCBIfam" id="TIGR00496">
    <property type="entry name" value="frr"/>
    <property type="match status" value="1"/>
</dbReference>
<dbReference type="Pfam" id="PF01765">
    <property type="entry name" value="RRF"/>
    <property type="match status" value="1"/>
</dbReference>
<dbReference type="CDD" id="cd00520">
    <property type="entry name" value="RRF"/>
    <property type="match status" value="1"/>
</dbReference>